<gene>
    <name evidence="11" type="primary">LOC132804027</name>
</gene>
<dbReference type="PRINTS" id="PR00364">
    <property type="entry name" value="DISEASERSIST"/>
</dbReference>
<dbReference type="PANTHER" id="PTHR11017">
    <property type="entry name" value="LEUCINE-RICH REPEAT-CONTAINING PROTEIN"/>
    <property type="match status" value="1"/>
</dbReference>
<proteinExistence type="predicted"/>
<evidence type="ECO:0000313" key="10">
    <source>
        <dbReference type="Proteomes" id="UP001652623"/>
    </source>
</evidence>
<evidence type="ECO:0000256" key="5">
    <source>
        <dbReference type="ARBA" id="ARBA00022821"/>
    </source>
</evidence>
<evidence type="ECO:0000256" key="4">
    <source>
        <dbReference type="ARBA" id="ARBA00022801"/>
    </source>
</evidence>
<dbReference type="Gene3D" id="3.40.50.300">
    <property type="entry name" value="P-loop containing nucleotide triphosphate hydrolases"/>
    <property type="match status" value="1"/>
</dbReference>
<keyword evidence="2" id="KW-0433">Leucine-rich repeat</keyword>
<dbReference type="RefSeq" id="XP_060673891.1">
    <property type="nucleotide sequence ID" value="XM_060817908.1"/>
</dbReference>
<dbReference type="InterPro" id="IPR001611">
    <property type="entry name" value="Leu-rich_rpt"/>
</dbReference>
<evidence type="ECO:0000256" key="8">
    <source>
        <dbReference type="SAM" id="MobiDB-lite"/>
    </source>
</evidence>
<dbReference type="InterPro" id="IPR002182">
    <property type="entry name" value="NB-ARC"/>
</dbReference>
<dbReference type="SUPFAM" id="SSF52058">
    <property type="entry name" value="L domain-like"/>
    <property type="match status" value="2"/>
</dbReference>
<dbReference type="Proteomes" id="UP001652623">
    <property type="component" value="Chromosome 6"/>
</dbReference>
<dbReference type="Gene3D" id="1.10.8.430">
    <property type="entry name" value="Helical domain of apoptotic protease-activating factors"/>
    <property type="match status" value="1"/>
</dbReference>
<feature type="compositionally biased region" description="Low complexity" evidence="8">
    <location>
        <begin position="38"/>
        <end position="66"/>
    </location>
</feature>
<dbReference type="InterPro" id="IPR058546">
    <property type="entry name" value="RPS4B/Roq1-like_LRR"/>
</dbReference>
<feature type="domain" description="TIR" evidence="9">
    <location>
        <begin position="87"/>
        <end position="256"/>
    </location>
</feature>
<dbReference type="InterPro" id="IPR027417">
    <property type="entry name" value="P-loop_NTPase"/>
</dbReference>
<feature type="region of interest" description="Disordered" evidence="8">
    <location>
        <begin position="1"/>
        <end position="66"/>
    </location>
</feature>
<dbReference type="GeneID" id="132804027"/>
<name>A0ABM4AAY8_ZIZJJ</name>
<reference evidence="11" key="1">
    <citation type="submission" date="2025-08" db="UniProtKB">
        <authorList>
            <consortium name="RefSeq"/>
        </authorList>
    </citation>
    <scope>IDENTIFICATION</scope>
    <source>
        <tissue evidence="11">Seedling</tissue>
    </source>
</reference>
<dbReference type="SUPFAM" id="SSF52540">
    <property type="entry name" value="P-loop containing nucleoside triphosphate hydrolases"/>
    <property type="match status" value="1"/>
</dbReference>
<keyword evidence="4" id="KW-0378">Hydrolase</keyword>
<organism evidence="10 11">
    <name type="scientific">Ziziphus jujuba</name>
    <name type="common">Chinese jujube</name>
    <name type="synonym">Ziziphus sativa</name>
    <dbReference type="NCBI Taxonomy" id="326968"/>
    <lineage>
        <taxon>Eukaryota</taxon>
        <taxon>Viridiplantae</taxon>
        <taxon>Streptophyta</taxon>
        <taxon>Embryophyta</taxon>
        <taxon>Tracheophyta</taxon>
        <taxon>Spermatophyta</taxon>
        <taxon>Magnoliopsida</taxon>
        <taxon>eudicotyledons</taxon>
        <taxon>Gunneridae</taxon>
        <taxon>Pentapetalae</taxon>
        <taxon>rosids</taxon>
        <taxon>fabids</taxon>
        <taxon>Rosales</taxon>
        <taxon>Rhamnaceae</taxon>
        <taxon>Paliureae</taxon>
        <taxon>Ziziphus</taxon>
    </lineage>
</organism>
<dbReference type="InterPro" id="IPR042197">
    <property type="entry name" value="Apaf_helical"/>
</dbReference>
<dbReference type="PROSITE" id="PS51450">
    <property type="entry name" value="LRR"/>
    <property type="match status" value="1"/>
</dbReference>
<evidence type="ECO:0000256" key="7">
    <source>
        <dbReference type="ARBA" id="ARBA00047304"/>
    </source>
</evidence>
<feature type="compositionally biased region" description="Basic and acidic residues" evidence="8">
    <location>
        <begin position="2067"/>
        <end position="2081"/>
    </location>
</feature>
<comment type="catalytic activity">
    <reaction evidence="7">
        <text>NAD(+) + H2O = ADP-D-ribose + nicotinamide + H(+)</text>
        <dbReference type="Rhea" id="RHEA:16301"/>
        <dbReference type="ChEBI" id="CHEBI:15377"/>
        <dbReference type="ChEBI" id="CHEBI:15378"/>
        <dbReference type="ChEBI" id="CHEBI:17154"/>
        <dbReference type="ChEBI" id="CHEBI:57540"/>
        <dbReference type="ChEBI" id="CHEBI:57967"/>
        <dbReference type="EC" id="3.2.2.6"/>
    </reaction>
    <physiologicalReaction direction="left-to-right" evidence="7">
        <dbReference type="Rhea" id="RHEA:16302"/>
    </physiologicalReaction>
</comment>
<dbReference type="Pfam" id="PF01582">
    <property type="entry name" value="TIR"/>
    <property type="match status" value="1"/>
</dbReference>
<dbReference type="EC" id="3.2.2.6" evidence="1"/>
<sequence length="2081" mass="238945">MSKVSNSKSSSSSSSFASSSSPPSSPPPPSSSSPSSPPLSSCSPSPAFACPSSPSSPTLSSCSPSPAFRCPSSSSPSPSSSCSSSPRKHDVFLSFSGEDTRKSFTDHLYKSLRDKGIYTFRDDNELERGKDIKPELLKSIEESRFAIVIFSKNYASSTWCLTELAKIVECKKKLGLIVLPVFYHVEQTEVIKQKGDFGEAFDKHKPISKDEIKNVNEWREALTEAASILGWHIKEKEGRYETVDIEEIATYVSRELNMTFSLSNNDLVGMDSHIENMRYLLNITQLDDVRTVGIWGMAGIGKTTIAEQVYKMISKNFDDCAFISNVREKSKKNGMVNLQNRLYKYLLKEEGDIQNVEMGRNVLRNRLCSKRVLIILDDVEELEQIEDLVGNAEEQHCWLGPGSRVIVTSKDKHLLKTYGEDNIYKVSDLTHDEALQLFSRRAFKRKYPFGDFVKLSHDFVDYVDHHPLALKVLGSFLFGRNVDQWSDTLVKLQRNPDRNVTRVLQVSYDGLDDEQKKIFLDIACFFKGEEEYRVSKVFEGCGLHSRTEIRLLIEKSLITIVRNKLWMHDLLQRFGQYIVHEKFPDEPGKRSRIWFHEDVCNVLVNNTGTEAVQGIFLSLPKREKLDLRVDPMLQMKMLRLLKFQNMVFPECVGYLSNELRLLEWHGYPQKSLPSSFCPHKLVEFNMSSSRIERLWRETTHDLQMLISINLSNCMYLKQIPDLSRVPNLESLILDGCKRLSKVHPSIGELKKLVMLNLKGCESLKNISSQCISLESLEIFILSGCKKLTRFPEIVGNMDRLYELHLDETAIKELPISVMRFGGLTLLSLKDCKNLLKLPDEICSLTSLKILDITGCSHIEQLPKNIGRLEQLEKLVASGTAMRNASPSITLLKNLKILCFSKCSKAAHTSWDSVFSCCLLPMEESIHFQLPNSLHAYFISLTSLCLRKCNLSEEGIPEDISCLSSLQRLNLGENNFVSLPDSISQLNLAVLFLEDCKRLEWLPKLPLSLTHAYVHGCPQLKNLKEEIWTSDRGFTFIHYENSYQIENSLISNEELFQMLYSKILEASHYTSYVSFFVNIFINYFYFLYILCRIGQDNIYNGEVENFGFECTRIPEWCRQQNIGYSTGIQLPLEDTGKAWMGFATFAVFQFQEGDILRGDGELSACFHFDTNKGHLGFEHFDMENRQISGAGPYGVWIYVPRDKFGQNLNKASDVAASISTHGSHINVYMCGMHIVFNEDMPDFCRKIAQLLNESTFLTYKIIRKPMVVAKFETPRGAIEFQSYPLKRVREENYRSNTESDLDRKTTRDLQWLVPILVQRCYAHNYCFAFHFPLKAFPTWFFHHSVASSVVCDVPMNLFDEKPWVGFCLYVQLTWPNNYLDSQTPLHLGFQFQVYGDDGDMCTIEYTIAIKHKLILLTMPRVYIRAVLNQCPGVRALFTTSNPDVEVELCGIRPVNEQDLGNLIQLITDITLSSGHFCYEEFGQLFEESPSAVEFVEPKVEIPIDFDYYERESLKEILLGSKHFCQEFDELVEDFSSAVEFGEAPKIELPIGFDYYDRESVKEILASNKRISYFPFTLREKVGRPRLESSYQVIPVCTPKESYPACINLQIVAENALKVSDPIKWQRRIEESLEQLIEFDVVIALILKGHIISVLKPFHPFSNYNFCFPQKEILDWFEGYQVKDRSMKIKVPSNLNDDENWRGIAVCVSFSIHEHPTIMLNYKSLEFSFQLKCDLKTEEHCFPPAKFLTNKFKFTWLCIRRFIWLTYIPSNVFAGHLNEKNYLKIVIFNNCPDVVARNLGARFLYQQDVEELKQSIAKCSTSFFDNLDPIRQIMTHQHHESFFHFNHGCLKHLAEIAAYRGFENENPSLAARTESNYLRKGGLEFDQDMIYDSCFPLTEILDWFGHQNSGSSVTIQLPSYVYSDGNWIGLALCAYFSDLQHSTTSLDQEFHLKLTSQIKTEKVGVESQHEFEITNEELKKLNSGEFIWVSYIPRLWFSDQLNQCSLIEASFASGRQELSSYKCGLRLLYQHDEEEFKQTISHCTALLSDSISDSFTQEPSTRRTGRTTKQPERKDKGKQIILQ</sequence>
<dbReference type="Pfam" id="PF23282">
    <property type="entry name" value="WHD_ROQ1"/>
    <property type="match status" value="1"/>
</dbReference>
<protein>
    <recommendedName>
        <fullName evidence="1">ADP-ribosyl cyclase/cyclic ADP-ribose hydrolase</fullName>
        <ecNumber evidence="1">3.2.2.6</ecNumber>
    </recommendedName>
</protein>
<dbReference type="InterPro" id="IPR035897">
    <property type="entry name" value="Toll_tir_struct_dom_sf"/>
</dbReference>
<keyword evidence="10" id="KW-1185">Reference proteome</keyword>
<accession>A0ABM4AAY8</accession>
<dbReference type="InterPro" id="IPR058192">
    <property type="entry name" value="WHD_ROQ1-like"/>
</dbReference>
<evidence type="ECO:0000256" key="1">
    <source>
        <dbReference type="ARBA" id="ARBA00011982"/>
    </source>
</evidence>
<dbReference type="InterPro" id="IPR044974">
    <property type="entry name" value="Disease_R_plants"/>
</dbReference>
<feature type="compositionally biased region" description="Pro residues" evidence="8">
    <location>
        <begin position="23"/>
        <end position="37"/>
    </location>
</feature>
<dbReference type="Pfam" id="PF20160">
    <property type="entry name" value="C-JID"/>
    <property type="match status" value="2"/>
</dbReference>
<dbReference type="Gene3D" id="3.80.10.10">
    <property type="entry name" value="Ribonuclease Inhibitor"/>
    <property type="match status" value="2"/>
</dbReference>
<dbReference type="Pfam" id="PF23286">
    <property type="entry name" value="LRR_13"/>
    <property type="match status" value="1"/>
</dbReference>
<dbReference type="InterPro" id="IPR032675">
    <property type="entry name" value="LRR_dom_sf"/>
</dbReference>
<keyword evidence="3" id="KW-0677">Repeat</keyword>
<dbReference type="PANTHER" id="PTHR11017:SF559">
    <property type="entry name" value="DISEASE RESISTANCE PROTEIN CHL1"/>
    <property type="match status" value="1"/>
</dbReference>
<evidence type="ECO:0000256" key="3">
    <source>
        <dbReference type="ARBA" id="ARBA00022737"/>
    </source>
</evidence>
<feature type="compositionally biased region" description="Low complexity" evidence="8">
    <location>
        <begin position="9"/>
        <end position="22"/>
    </location>
</feature>
<dbReference type="InterPro" id="IPR045344">
    <property type="entry name" value="C-JID"/>
</dbReference>
<dbReference type="PROSITE" id="PS50104">
    <property type="entry name" value="TIR"/>
    <property type="match status" value="1"/>
</dbReference>
<keyword evidence="5" id="KW-0611">Plant defense</keyword>
<dbReference type="Pfam" id="PF00931">
    <property type="entry name" value="NB-ARC"/>
    <property type="match status" value="1"/>
</dbReference>
<dbReference type="InterPro" id="IPR000157">
    <property type="entry name" value="TIR_dom"/>
</dbReference>
<evidence type="ECO:0000259" key="9">
    <source>
        <dbReference type="PROSITE" id="PS50104"/>
    </source>
</evidence>
<feature type="region of interest" description="Disordered" evidence="8">
    <location>
        <begin position="2052"/>
        <end position="2081"/>
    </location>
</feature>
<evidence type="ECO:0000256" key="2">
    <source>
        <dbReference type="ARBA" id="ARBA00022614"/>
    </source>
</evidence>
<dbReference type="SMART" id="SM00255">
    <property type="entry name" value="TIR"/>
    <property type="match status" value="1"/>
</dbReference>
<evidence type="ECO:0000313" key="11">
    <source>
        <dbReference type="RefSeq" id="XP_060673891.1"/>
    </source>
</evidence>
<keyword evidence="6" id="KW-0520">NAD</keyword>
<dbReference type="Gene3D" id="3.40.50.10140">
    <property type="entry name" value="Toll/interleukin-1 receptor homology (TIR) domain"/>
    <property type="match status" value="1"/>
</dbReference>
<dbReference type="SUPFAM" id="SSF52200">
    <property type="entry name" value="Toll/Interleukin receptor TIR domain"/>
    <property type="match status" value="1"/>
</dbReference>
<evidence type="ECO:0000256" key="6">
    <source>
        <dbReference type="ARBA" id="ARBA00023027"/>
    </source>
</evidence>